<protein>
    <recommendedName>
        <fullName evidence="1">NXPE C-terminal domain-containing protein</fullName>
    </recommendedName>
</protein>
<dbReference type="AlphaFoldDB" id="A0A8S4A8G8"/>
<keyword evidence="3" id="KW-1185">Reference proteome</keyword>
<sequence length="582" mass="65856">MQTQAAVKYDFNMHASYRLQVLQTEMSRLARNAACASVMADPVSFWRSQRSNSTNFTAATDLKRLQVAERCETIPIAGFLKTPPMPFLYSFEKPYLEDPPVTDILKVSNESTSSVVLVNSSSSFFIGETVALLITVRDREGNPKTKGGDDVRAWFTDVSSSNSTLPAKITDYGNGTYLARAVLAFVGTFRACAILAYSREYLQTVLTNHLMVKSTLIFLGVFSNSLANETSVCCHVPVIPGVNQSEICNLTEVNGTPWFCGHPVKPWLKCTDYIRTRKLKTPLTMPMNNAEKLLFSMDIKKFTIPAASDITLNVSVGKDNKRLTRLTSSTNCSAISPRQTWEQPEPTGYMYKGLWHPYFCRRPESFTKSCLRNVHILFLGDSNGRQLYEDISPRSSCQEQIKKGYKAWHKPLKCISKDLNFTLEWIPHSNPFRATDTGWAELEWIKASNKVIDEIPNTGRCLVHIHHYLHTACTHLSAYIHMMTAIKESLVRLLKRNPSVVVVIQGPHVIWQSGSRAACTKLDSQRLFYTTVLLELFKDMRDQVFYLQTSDMTIASHNNDNHPPLKWQISNMLTGFICGRQW</sequence>
<dbReference type="EMBL" id="CAJHNH020008542">
    <property type="protein sequence ID" value="CAG5136528.1"/>
    <property type="molecule type" value="Genomic_DNA"/>
</dbReference>
<evidence type="ECO:0000313" key="2">
    <source>
        <dbReference type="EMBL" id="CAG5136528.1"/>
    </source>
</evidence>
<dbReference type="InterPro" id="IPR013783">
    <property type="entry name" value="Ig-like_fold"/>
</dbReference>
<reference evidence="2" key="1">
    <citation type="submission" date="2021-04" db="EMBL/GenBank/DDBJ databases">
        <authorList>
            <consortium name="Molecular Ecology Group"/>
        </authorList>
    </citation>
    <scope>NUCLEOTIDE SEQUENCE</scope>
</reference>
<gene>
    <name evidence="2" type="ORF">CUNI_LOCUS22086</name>
</gene>
<accession>A0A8S4A8G8</accession>
<organism evidence="2 3">
    <name type="scientific">Candidula unifasciata</name>
    <dbReference type="NCBI Taxonomy" id="100452"/>
    <lineage>
        <taxon>Eukaryota</taxon>
        <taxon>Metazoa</taxon>
        <taxon>Spiralia</taxon>
        <taxon>Lophotrochozoa</taxon>
        <taxon>Mollusca</taxon>
        <taxon>Gastropoda</taxon>
        <taxon>Heterobranchia</taxon>
        <taxon>Euthyneura</taxon>
        <taxon>Panpulmonata</taxon>
        <taxon>Eupulmonata</taxon>
        <taxon>Stylommatophora</taxon>
        <taxon>Helicina</taxon>
        <taxon>Helicoidea</taxon>
        <taxon>Geomitridae</taxon>
        <taxon>Candidula</taxon>
    </lineage>
</organism>
<feature type="domain" description="NXPE C-terminal" evidence="1">
    <location>
        <begin position="355"/>
        <end position="578"/>
    </location>
</feature>
<dbReference type="InterPro" id="IPR014756">
    <property type="entry name" value="Ig_E-set"/>
</dbReference>
<evidence type="ECO:0000259" key="1">
    <source>
        <dbReference type="Pfam" id="PF24536"/>
    </source>
</evidence>
<dbReference type="Pfam" id="PF24536">
    <property type="entry name" value="NXPE4_C"/>
    <property type="match status" value="1"/>
</dbReference>
<name>A0A8S4A8G8_9EUPU</name>
<dbReference type="SUPFAM" id="SSF81296">
    <property type="entry name" value="E set domains"/>
    <property type="match status" value="1"/>
</dbReference>
<evidence type="ECO:0000313" key="3">
    <source>
        <dbReference type="Proteomes" id="UP000678393"/>
    </source>
</evidence>
<proteinExistence type="predicted"/>
<dbReference type="PANTHER" id="PTHR16165">
    <property type="entry name" value="NXPE FAMILY MEMBER"/>
    <property type="match status" value="1"/>
</dbReference>
<dbReference type="PANTHER" id="PTHR16165:SF5">
    <property type="entry name" value="NXPE FAMILY MEMBER 3"/>
    <property type="match status" value="1"/>
</dbReference>
<comment type="caution">
    <text evidence="2">The sequence shown here is derived from an EMBL/GenBank/DDBJ whole genome shotgun (WGS) entry which is preliminary data.</text>
</comment>
<dbReference type="Gene3D" id="2.60.40.10">
    <property type="entry name" value="Immunoglobulins"/>
    <property type="match status" value="1"/>
</dbReference>
<dbReference type="OrthoDB" id="8675562at2759"/>
<dbReference type="Proteomes" id="UP000678393">
    <property type="component" value="Unassembled WGS sequence"/>
</dbReference>
<dbReference type="InterPro" id="IPR057106">
    <property type="entry name" value="NXPE4_C"/>
</dbReference>